<dbReference type="AlphaFoldDB" id="A0A061A730"/>
<proteinExistence type="predicted"/>
<dbReference type="EMBL" id="LK022849">
    <property type="protein sequence ID" value="CDR18184.1"/>
    <property type="molecule type" value="Genomic_DNA"/>
</dbReference>
<dbReference type="HOGENOM" id="CLU_2792237_0_0_11"/>
<organism evidence="1">
    <name type="scientific">Streptomyces iranensis</name>
    <dbReference type="NCBI Taxonomy" id="576784"/>
    <lineage>
        <taxon>Bacteria</taxon>
        <taxon>Bacillati</taxon>
        <taxon>Actinomycetota</taxon>
        <taxon>Actinomycetes</taxon>
        <taxon>Kitasatosporales</taxon>
        <taxon>Streptomycetaceae</taxon>
        <taxon>Streptomyces</taxon>
        <taxon>Streptomyces violaceusniger group</taxon>
    </lineage>
</organism>
<name>A0A061A730_9ACTN</name>
<evidence type="ECO:0000313" key="1">
    <source>
        <dbReference type="EMBL" id="CDR18184.1"/>
    </source>
</evidence>
<sequence>MVKFHPSRGFFQYKSIESFPGSMHWPPMDFQPLSPLAVCHLVYACLLVPMTNACERPFGNVCMYELPQ</sequence>
<gene>
    <name evidence="1" type="ORF">SIRAN79</name>
</gene>
<dbReference type="GeneID" id="32474343"/>
<protein>
    <submittedName>
        <fullName evidence="1">Uncharacterized protein</fullName>
    </submittedName>
</protein>
<reference evidence="1" key="1">
    <citation type="submission" date="2014-05" db="EMBL/GenBank/DDBJ databases">
        <authorList>
            <person name="Horn Fabian"/>
        </authorList>
    </citation>
    <scope>NUCLEOTIDE SEQUENCE</scope>
</reference>
<accession>A0A061A730</accession>